<proteinExistence type="predicted"/>
<evidence type="ECO:0000313" key="1">
    <source>
        <dbReference type="EnsemblMetazoa" id="CJA37770.1"/>
    </source>
</evidence>
<keyword evidence="2" id="KW-1185">Reference proteome</keyword>
<reference evidence="2" key="1">
    <citation type="submission" date="2010-08" db="EMBL/GenBank/DDBJ databases">
        <authorList>
            <consortium name="Caenorhabditis japonica Sequencing Consortium"/>
            <person name="Wilson R.K."/>
        </authorList>
    </citation>
    <scope>NUCLEOTIDE SEQUENCE [LARGE SCALE GENOMIC DNA]</scope>
    <source>
        <strain evidence="2">DF5081</strain>
    </source>
</reference>
<evidence type="ECO:0000313" key="2">
    <source>
        <dbReference type="Proteomes" id="UP000005237"/>
    </source>
</evidence>
<name>A0A8R1IQK5_CAEJA</name>
<organism evidence="1 2">
    <name type="scientific">Caenorhabditis japonica</name>
    <dbReference type="NCBI Taxonomy" id="281687"/>
    <lineage>
        <taxon>Eukaryota</taxon>
        <taxon>Metazoa</taxon>
        <taxon>Ecdysozoa</taxon>
        <taxon>Nematoda</taxon>
        <taxon>Chromadorea</taxon>
        <taxon>Rhabditida</taxon>
        <taxon>Rhabditina</taxon>
        <taxon>Rhabditomorpha</taxon>
        <taxon>Rhabditoidea</taxon>
        <taxon>Rhabditidae</taxon>
        <taxon>Peloderinae</taxon>
        <taxon>Caenorhabditis</taxon>
    </lineage>
</organism>
<dbReference type="AlphaFoldDB" id="A0A8R1IQK5"/>
<reference evidence="1" key="2">
    <citation type="submission" date="2022-06" db="UniProtKB">
        <authorList>
            <consortium name="EnsemblMetazoa"/>
        </authorList>
    </citation>
    <scope>IDENTIFICATION</scope>
    <source>
        <strain evidence="1">DF5081</strain>
    </source>
</reference>
<sequence>MQNTFGVRQLIRQVSRCKPSVFFISSFRLSSNNFDSFILDLAETKKSGIPSITPRSLLENDDNEFKSFTKSSTAIMSDLTVCGTASVVESDNCFKVYRECILTAFKKTHLVLNEFDILGQH</sequence>
<dbReference type="EnsemblMetazoa" id="CJA37770.1">
    <property type="protein sequence ID" value="CJA37770.1"/>
    <property type="gene ID" value="WBGene00213617"/>
</dbReference>
<dbReference type="Proteomes" id="UP000005237">
    <property type="component" value="Unassembled WGS sequence"/>
</dbReference>
<protein>
    <submittedName>
        <fullName evidence="1">Uncharacterized protein</fullName>
    </submittedName>
</protein>
<accession>A0A8R1IQK5</accession>